<evidence type="ECO:0000313" key="2">
    <source>
        <dbReference type="Proteomes" id="UP000530654"/>
    </source>
</evidence>
<dbReference type="AlphaFoldDB" id="A0A7Y2RBL0"/>
<protein>
    <submittedName>
        <fullName evidence="1">Uncharacterized protein</fullName>
    </submittedName>
</protein>
<name>A0A7Y2RBL0_9HYPH</name>
<gene>
    <name evidence="1" type="ORF">HLI17_32000</name>
</gene>
<sequence>MTGSSKQTTSSSSAPWAAAQPALKQGIGAAQNLYNSGTGAQVYNDSTVVPWSNNTMTAMDKTKDAALANLNGNGVSGQYQGIINNGGYNSGQLEALNNTRQVANGSFNINEDPGFQQVVDQATNAVNGNASAAGRYGSGTNQQLLGSTIGDLGARQYQAFQQRKDAANSNLFNMGQTGFGQLGQAYSGLQAPAQSLMQVGGMDDDYAARVMNDRLRVFNENQNKPWENLSRLQAIASGAGQLGGSTTQSQPGQNPFLTALGYGATGAGLLGGMF</sequence>
<reference evidence="1 2" key="1">
    <citation type="submission" date="2020-04" db="EMBL/GenBank/DDBJ databases">
        <title>Rhizobium bacterial biofertilizers improve the content of phenolic compounds of Lactuca sativa L. under non-saline and saline-stress conditions.</title>
        <authorList>
            <person name="Ayuso-Calles M."/>
            <person name="Garcia-Estevez I."/>
            <person name="Jimenez-Gomez A."/>
            <person name="Flores-Felix J.D."/>
            <person name="Escribano-Bailon M."/>
            <person name="Rivas R."/>
        </authorList>
    </citation>
    <scope>NUCLEOTIDE SEQUENCE [LARGE SCALE GENOMIC DNA]</scope>
    <source>
        <strain evidence="1 2">GPTR02</strain>
    </source>
</reference>
<dbReference type="RefSeq" id="WP_170282886.1">
    <property type="nucleotide sequence ID" value="NZ_JABEQY010000047.1"/>
</dbReference>
<comment type="caution">
    <text evidence="1">The sequence shown here is derived from an EMBL/GenBank/DDBJ whole genome shotgun (WGS) entry which is preliminary data.</text>
</comment>
<organism evidence="1 2">
    <name type="scientific">Rhizobium laguerreae</name>
    <dbReference type="NCBI Taxonomy" id="1076926"/>
    <lineage>
        <taxon>Bacteria</taxon>
        <taxon>Pseudomonadati</taxon>
        <taxon>Pseudomonadota</taxon>
        <taxon>Alphaproteobacteria</taxon>
        <taxon>Hyphomicrobiales</taxon>
        <taxon>Rhizobiaceae</taxon>
        <taxon>Rhizobium/Agrobacterium group</taxon>
        <taxon>Rhizobium</taxon>
    </lineage>
</organism>
<evidence type="ECO:0000313" key="1">
    <source>
        <dbReference type="EMBL" id="NNH67826.1"/>
    </source>
</evidence>
<accession>A0A7Y2RBL0</accession>
<dbReference type="EMBL" id="JABEQY010000047">
    <property type="protein sequence ID" value="NNH67826.1"/>
    <property type="molecule type" value="Genomic_DNA"/>
</dbReference>
<proteinExistence type="predicted"/>
<dbReference type="Proteomes" id="UP000530654">
    <property type="component" value="Unassembled WGS sequence"/>
</dbReference>